<evidence type="ECO:0000313" key="2">
    <source>
        <dbReference type="Proteomes" id="UP000290273"/>
    </source>
</evidence>
<dbReference type="Proteomes" id="UP000290273">
    <property type="component" value="Unassembled WGS sequence"/>
</dbReference>
<dbReference type="InterPro" id="IPR036225">
    <property type="entry name" value="SRP/SRP_N"/>
</dbReference>
<comment type="caution">
    <text evidence="1">The sequence shown here is derived from an EMBL/GenBank/DDBJ whole genome shotgun (WGS) entry which is preliminary data.</text>
</comment>
<dbReference type="EMBL" id="QMAU01000010">
    <property type="protein sequence ID" value="RXI58954.1"/>
    <property type="molecule type" value="Genomic_DNA"/>
</dbReference>
<name>A0ABY0ET56_CLOTA</name>
<organism evidence="1 2">
    <name type="scientific">Clostridium tetani</name>
    <dbReference type="NCBI Taxonomy" id="1513"/>
    <lineage>
        <taxon>Bacteria</taxon>
        <taxon>Bacillati</taxon>
        <taxon>Bacillota</taxon>
        <taxon>Clostridia</taxon>
        <taxon>Eubacteriales</taxon>
        <taxon>Clostridiaceae</taxon>
        <taxon>Clostridium</taxon>
    </lineage>
</organism>
<reference evidence="1 2" key="1">
    <citation type="submission" date="2018-06" db="EMBL/GenBank/DDBJ databases">
        <title>Genome conservation of Clostridium tetani.</title>
        <authorList>
            <person name="Bruggemann H."/>
            <person name="Popoff M.R."/>
        </authorList>
    </citation>
    <scope>NUCLEOTIDE SEQUENCE [LARGE SCALE GENOMIC DNA]</scope>
    <source>
        <strain evidence="1 2">63.05</strain>
    </source>
</reference>
<accession>A0ABY0ET56</accession>
<evidence type="ECO:0000313" key="1">
    <source>
        <dbReference type="EMBL" id="RXI58954.1"/>
    </source>
</evidence>
<gene>
    <name evidence="1" type="ORF">DP131_00340</name>
</gene>
<evidence type="ECO:0008006" key="3">
    <source>
        <dbReference type="Google" id="ProtNLM"/>
    </source>
</evidence>
<proteinExistence type="predicted"/>
<dbReference type="SUPFAM" id="SSF47364">
    <property type="entry name" value="Domain of the SRP/SRP receptor G-proteins"/>
    <property type="match status" value="1"/>
</dbReference>
<dbReference type="RefSeq" id="WP_129010663.1">
    <property type="nucleotide sequence ID" value="NZ_QMAU01000010.1"/>
</dbReference>
<sequence>MKKTISFNLEEDIIERIESYQKECNLSSRSAALERIILAMNNANVDTDRIIKLLNNIKESIDNKEFNKKEIVKEEINNEIVQSIENCFDEMPD</sequence>
<protein>
    <recommendedName>
        <fullName evidence="3">Ribbon-helix-helix protein CopG domain-containing protein</fullName>
    </recommendedName>
</protein>